<dbReference type="SUPFAM" id="SSF49265">
    <property type="entry name" value="Fibronectin type III"/>
    <property type="match status" value="1"/>
</dbReference>
<dbReference type="Gene3D" id="2.60.40.10">
    <property type="entry name" value="Immunoglobulins"/>
    <property type="match status" value="1"/>
</dbReference>
<dbReference type="InterPro" id="IPR008979">
    <property type="entry name" value="Galactose-bd-like_sf"/>
</dbReference>
<evidence type="ECO:0000259" key="1">
    <source>
        <dbReference type="PROSITE" id="PS50022"/>
    </source>
</evidence>
<feature type="domain" description="F5/8 type C" evidence="1">
    <location>
        <begin position="394"/>
        <end position="530"/>
    </location>
</feature>
<sequence length="530" mass="61396">MEIVFKNFSLNYLDCRTIQVINYLKASGMPVDYYGYKAMESSDKVFHEMIRLRKRKWRFPSNILRESDMQDLGLRPIRVLFQQFADVKDKLLELLNNNKGVFVWVNAEDVLHNLNLEAASIHSIMITDYYNESHQYRIQDIPLYPELFYDEADLATMCNNLLPIHKDFLFFETVAGPDVDKLRSKLEAYIHNYTDGLIFFDYFIALLQSDGQVGSELHELYPHLDDALSILAGSRFLFAKALLKYGFHERYHDLYMVISRNVEILKLTFMKAAVTRTYDYQKSLDLILKIKRMEREALHLLKAGVIDTSRFRPGRPGKPVLLDSNNTNMKIAWDEPEDHLWVTSYEIFKDGELVGDSKQLHGTINQVTPERTYAIAVRARDVFGNVSEPSLVSLITINPNPTENLALYKPVVASSEDGITFCKDNIVDGVAETRWSSVFEEEVSWIYVDLGQATRFSTVVLNWEAAYARKYTIQSSNDAKQWTDIYRRNNGQGGIEQITDIQGYGRYIRIYCEEKATRFGYSLWSVSIFK</sequence>
<dbReference type="InterPro" id="IPR003961">
    <property type="entry name" value="FN3_dom"/>
</dbReference>
<evidence type="ECO:0000313" key="3">
    <source>
        <dbReference type="EMBL" id="GGG14447.1"/>
    </source>
</evidence>
<organism evidence="3 4">
    <name type="scientific">Paenibacillus aceti</name>
    <dbReference type="NCBI Taxonomy" id="1820010"/>
    <lineage>
        <taxon>Bacteria</taxon>
        <taxon>Bacillati</taxon>
        <taxon>Bacillota</taxon>
        <taxon>Bacilli</taxon>
        <taxon>Bacillales</taxon>
        <taxon>Paenibacillaceae</taxon>
        <taxon>Paenibacillus</taxon>
    </lineage>
</organism>
<feature type="domain" description="Fibronectin type-III" evidence="2">
    <location>
        <begin position="315"/>
        <end position="400"/>
    </location>
</feature>
<dbReference type="PROSITE" id="PS50022">
    <property type="entry name" value="FA58C_3"/>
    <property type="match status" value="1"/>
</dbReference>
<evidence type="ECO:0000259" key="2">
    <source>
        <dbReference type="PROSITE" id="PS50853"/>
    </source>
</evidence>
<evidence type="ECO:0000313" key="4">
    <source>
        <dbReference type="Proteomes" id="UP000608420"/>
    </source>
</evidence>
<dbReference type="Gene3D" id="2.60.120.260">
    <property type="entry name" value="Galactose-binding domain-like"/>
    <property type="match status" value="1"/>
</dbReference>
<comment type="caution">
    <text evidence="3">The sequence shown here is derived from an EMBL/GenBank/DDBJ whole genome shotgun (WGS) entry which is preliminary data.</text>
</comment>
<dbReference type="PROSITE" id="PS50853">
    <property type="entry name" value="FN3"/>
    <property type="match status" value="1"/>
</dbReference>
<dbReference type="InterPro" id="IPR036116">
    <property type="entry name" value="FN3_sf"/>
</dbReference>
<dbReference type="Pfam" id="PF00754">
    <property type="entry name" value="F5_F8_type_C"/>
    <property type="match status" value="1"/>
</dbReference>
<name>A0ABQ1W6E0_9BACL</name>
<dbReference type="SUPFAM" id="SSF49785">
    <property type="entry name" value="Galactose-binding domain-like"/>
    <property type="match status" value="1"/>
</dbReference>
<dbReference type="InterPro" id="IPR000421">
    <property type="entry name" value="FA58C"/>
</dbReference>
<dbReference type="CDD" id="cd00063">
    <property type="entry name" value="FN3"/>
    <property type="match status" value="1"/>
</dbReference>
<reference evidence="4" key="1">
    <citation type="journal article" date="2019" name="Int. J. Syst. Evol. Microbiol.">
        <title>The Global Catalogue of Microorganisms (GCM) 10K type strain sequencing project: providing services to taxonomists for standard genome sequencing and annotation.</title>
        <authorList>
            <consortium name="The Broad Institute Genomics Platform"/>
            <consortium name="The Broad Institute Genome Sequencing Center for Infectious Disease"/>
            <person name="Wu L."/>
            <person name="Ma J."/>
        </authorList>
    </citation>
    <scope>NUCLEOTIDE SEQUENCE [LARGE SCALE GENOMIC DNA]</scope>
    <source>
        <strain evidence="4">CGMCC 1.15420</strain>
    </source>
</reference>
<dbReference type="SMART" id="SM00060">
    <property type="entry name" value="FN3"/>
    <property type="match status" value="1"/>
</dbReference>
<dbReference type="EMBL" id="BMIW01000038">
    <property type="protein sequence ID" value="GGG14447.1"/>
    <property type="molecule type" value="Genomic_DNA"/>
</dbReference>
<dbReference type="InterPro" id="IPR013783">
    <property type="entry name" value="Ig-like_fold"/>
</dbReference>
<gene>
    <name evidence="3" type="ORF">GCM10010913_40330</name>
</gene>
<dbReference type="RefSeq" id="WP_120462981.1">
    <property type="nucleotide sequence ID" value="NZ_KZ987724.1"/>
</dbReference>
<protein>
    <recommendedName>
        <fullName evidence="5">F5/8 type C domain-containing protein</fullName>
    </recommendedName>
</protein>
<evidence type="ECO:0008006" key="5">
    <source>
        <dbReference type="Google" id="ProtNLM"/>
    </source>
</evidence>
<proteinExistence type="predicted"/>
<keyword evidence="4" id="KW-1185">Reference proteome</keyword>
<accession>A0ABQ1W6E0</accession>
<dbReference type="Proteomes" id="UP000608420">
    <property type="component" value="Unassembled WGS sequence"/>
</dbReference>